<organism evidence="2 3">
    <name type="scientific">Dissulfurirhabdus thermomarina</name>
    <dbReference type="NCBI Taxonomy" id="1765737"/>
    <lineage>
        <taxon>Bacteria</taxon>
        <taxon>Deltaproteobacteria</taxon>
        <taxon>Dissulfurirhabdaceae</taxon>
        <taxon>Dissulfurirhabdus</taxon>
    </lineage>
</organism>
<dbReference type="Proteomes" id="UP000469346">
    <property type="component" value="Unassembled WGS sequence"/>
</dbReference>
<dbReference type="Gene3D" id="3.40.50.450">
    <property type="match status" value="1"/>
</dbReference>
<sequence>MAKVAVCGSRSIDSYELVRDVLDHLLVPGDVILSGNAPGADRLGERYGAEAGLEVKIIPSQWEKHGLKGTMMRNEVILRSADVVICFWDGKSEGTRHMLEIARRAHKLLAEIAPDGRLRLFRNPRQLH</sequence>
<evidence type="ECO:0000259" key="1">
    <source>
        <dbReference type="Pfam" id="PF10686"/>
    </source>
</evidence>
<evidence type="ECO:0000313" key="3">
    <source>
        <dbReference type="Proteomes" id="UP000469346"/>
    </source>
</evidence>
<gene>
    <name evidence="2" type="ORF">G3N55_07430</name>
</gene>
<dbReference type="InterPro" id="IPR019627">
    <property type="entry name" value="YAcAr"/>
</dbReference>
<feature type="domain" description="YspA cpYpsA-related SLOG" evidence="1">
    <location>
        <begin position="3"/>
        <end position="65"/>
    </location>
</feature>
<keyword evidence="3" id="KW-1185">Reference proteome</keyword>
<name>A0A6N9TQE3_DISTH</name>
<reference evidence="2 3" key="1">
    <citation type="submission" date="2020-02" db="EMBL/GenBank/DDBJ databases">
        <title>Comparative genomics of sulfur disproportionating microorganisms.</title>
        <authorList>
            <person name="Ward L.M."/>
            <person name="Bertran E."/>
            <person name="Johnston D.T."/>
        </authorList>
    </citation>
    <scope>NUCLEOTIDE SEQUENCE [LARGE SCALE GENOMIC DNA]</scope>
    <source>
        <strain evidence="2 3">DSM 100025</strain>
    </source>
</reference>
<protein>
    <submittedName>
        <fullName evidence="2">DUF2493 domain-containing protein</fullName>
    </submittedName>
</protein>
<dbReference type="RefSeq" id="WP_163298806.1">
    <property type="nucleotide sequence ID" value="NZ_JAAGRR010000075.1"/>
</dbReference>
<comment type="caution">
    <text evidence="2">The sequence shown here is derived from an EMBL/GenBank/DDBJ whole genome shotgun (WGS) entry which is preliminary data.</text>
</comment>
<proteinExistence type="predicted"/>
<accession>A0A6N9TQE3</accession>
<dbReference type="Pfam" id="PF10686">
    <property type="entry name" value="YAcAr"/>
    <property type="match status" value="1"/>
</dbReference>
<evidence type="ECO:0000313" key="2">
    <source>
        <dbReference type="EMBL" id="NDY42670.1"/>
    </source>
</evidence>
<dbReference type="EMBL" id="JAAGRR010000075">
    <property type="protein sequence ID" value="NDY42670.1"/>
    <property type="molecule type" value="Genomic_DNA"/>
</dbReference>
<dbReference type="AlphaFoldDB" id="A0A6N9TQE3"/>